<dbReference type="EMBL" id="CAADRA010000418">
    <property type="protein sequence ID" value="VFT80074.1"/>
    <property type="molecule type" value="Genomic_DNA"/>
</dbReference>
<reference evidence="2" key="2">
    <citation type="submission" date="2019-06" db="EMBL/GenBank/DDBJ databases">
        <title>Genomics analysis of Aphanomyces spp. identifies a new class of oomycete effector associated with host adaptation.</title>
        <authorList>
            <person name="Gaulin E."/>
        </authorList>
    </citation>
    <scope>NUCLEOTIDE SEQUENCE</scope>
    <source>
        <strain evidence="2">CBS 578.67</strain>
    </source>
</reference>
<evidence type="ECO:0000256" key="1">
    <source>
        <dbReference type="SAM" id="MobiDB-lite"/>
    </source>
</evidence>
<feature type="region of interest" description="Disordered" evidence="1">
    <location>
        <begin position="140"/>
        <end position="182"/>
    </location>
</feature>
<reference evidence="3 4" key="1">
    <citation type="submission" date="2019-03" db="EMBL/GenBank/DDBJ databases">
        <authorList>
            <person name="Gaulin E."/>
            <person name="Dumas B."/>
        </authorList>
    </citation>
    <scope>NUCLEOTIDE SEQUENCE [LARGE SCALE GENOMIC DNA]</scope>
    <source>
        <strain evidence="3">CBS 568.67</strain>
    </source>
</reference>
<evidence type="ECO:0000313" key="3">
    <source>
        <dbReference type="EMBL" id="VFT80074.1"/>
    </source>
</evidence>
<feature type="compositionally biased region" description="Polar residues" evidence="1">
    <location>
        <begin position="140"/>
        <end position="153"/>
    </location>
</feature>
<dbReference type="EMBL" id="VJMH01000418">
    <property type="protein sequence ID" value="KAF0716356.1"/>
    <property type="molecule type" value="Genomic_DNA"/>
</dbReference>
<proteinExistence type="predicted"/>
<gene>
    <name evidence="3" type="primary">Aste57867_2890</name>
    <name evidence="2" type="ORF">As57867_002882</name>
    <name evidence="3" type="ORF">ASTE57867_2890</name>
</gene>
<accession>A0A485KDR4</accession>
<name>A0A485KDR4_9STRA</name>
<dbReference type="OrthoDB" id="75839at2759"/>
<dbReference type="Proteomes" id="UP000332933">
    <property type="component" value="Unassembled WGS sequence"/>
</dbReference>
<sequence length="286" mass="30976">MSVARNAGGDSFDTYANKSKKAKLAEAIEETSVVVATKTATASTLPRTARDILRKINALKLDDVASYFDKDDDDIDPYVVCDGVSVDAFNAYVGDGEGLRVALRFLDLSADGRILIVEYPTKVHESTAEEFKKAFNRATGNDSKVASGGSMTASRDALRKKEADATFGPKRSTPNRNPAPAPRTIADWVTQSILGRPDKSCPMVVRATGIQIQYALYDIVALDTLPAPTTQGTFRRRTTPNPPAVNVNLDMHRILSIPAHQALPNGVNRIAVVNLRTVMDEVIDSI</sequence>
<organism evidence="3 4">
    <name type="scientific">Aphanomyces stellatus</name>
    <dbReference type="NCBI Taxonomy" id="120398"/>
    <lineage>
        <taxon>Eukaryota</taxon>
        <taxon>Sar</taxon>
        <taxon>Stramenopiles</taxon>
        <taxon>Oomycota</taxon>
        <taxon>Saprolegniomycetes</taxon>
        <taxon>Saprolegniales</taxon>
        <taxon>Verrucalvaceae</taxon>
        <taxon>Aphanomyces</taxon>
    </lineage>
</organism>
<evidence type="ECO:0000313" key="2">
    <source>
        <dbReference type="EMBL" id="KAF0716356.1"/>
    </source>
</evidence>
<keyword evidence="4" id="KW-1185">Reference proteome</keyword>
<dbReference type="AlphaFoldDB" id="A0A485KDR4"/>
<protein>
    <submittedName>
        <fullName evidence="3">Aste57867_2890 protein</fullName>
    </submittedName>
</protein>
<evidence type="ECO:0000313" key="4">
    <source>
        <dbReference type="Proteomes" id="UP000332933"/>
    </source>
</evidence>